<dbReference type="NCBIfam" id="TIGR02284">
    <property type="entry name" value="PA2169 family four-helix-bundle protein"/>
    <property type="match status" value="1"/>
</dbReference>
<dbReference type="Pfam" id="PF09537">
    <property type="entry name" value="DUF2383"/>
    <property type="match status" value="1"/>
</dbReference>
<dbReference type="Gene3D" id="1.20.1260.10">
    <property type="match status" value="1"/>
</dbReference>
<reference evidence="2 3" key="1">
    <citation type="submission" date="2019-02" db="EMBL/GenBank/DDBJ databases">
        <title>Bacterial novel species Emticicia sp. 17J42-9 isolated from soil.</title>
        <authorList>
            <person name="Jung H.-Y."/>
        </authorList>
    </citation>
    <scope>NUCLEOTIDE SEQUENCE [LARGE SCALE GENOMIC DNA]</scope>
    <source>
        <strain evidence="2 3">17J42-9</strain>
    </source>
</reference>
<evidence type="ECO:0000259" key="1">
    <source>
        <dbReference type="Pfam" id="PF09537"/>
    </source>
</evidence>
<feature type="domain" description="DUF2383" evidence="1">
    <location>
        <begin position="6"/>
        <end position="114"/>
    </location>
</feature>
<keyword evidence="3" id="KW-1185">Reference proteome</keyword>
<proteinExistence type="predicted"/>
<dbReference type="InterPro" id="IPR019052">
    <property type="entry name" value="DUF2383"/>
</dbReference>
<comment type="caution">
    <text evidence="2">The sequence shown here is derived from an EMBL/GenBank/DDBJ whole genome shotgun (WGS) entry which is preliminary data.</text>
</comment>
<dbReference type="OrthoDB" id="282393at2"/>
<organism evidence="2 3">
    <name type="scientific">Emticicia agri</name>
    <dbReference type="NCBI Taxonomy" id="2492393"/>
    <lineage>
        <taxon>Bacteria</taxon>
        <taxon>Pseudomonadati</taxon>
        <taxon>Bacteroidota</taxon>
        <taxon>Cytophagia</taxon>
        <taxon>Cytophagales</taxon>
        <taxon>Leadbetterellaceae</taxon>
        <taxon>Emticicia</taxon>
    </lineage>
</organism>
<dbReference type="RefSeq" id="WP_130021161.1">
    <property type="nucleotide sequence ID" value="NZ_SEWF01000014.1"/>
</dbReference>
<name>A0A4Q5LZX2_9BACT</name>
<evidence type="ECO:0000313" key="2">
    <source>
        <dbReference type="EMBL" id="RYU95556.1"/>
    </source>
</evidence>
<gene>
    <name evidence="2" type="ORF">EWM59_11725</name>
</gene>
<dbReference type="EMBL" id="SEWF01000014">
    <property type="protein sequence ID" value="RYU95556.1"/>
    <property type="molecule type" value="Genomic_DNA"/>
</dbReference>
<dbReference type="InterPro" id="IPR012347">
    <property type="entry name" value="Ferritin-like"/>
</dbReference>
<dbReference type="Proteomes" id="UP000293162">
    <property type="component" value="Unassembled WGS sequence"/>
</dbReference>
<protein>
    <submittedName>
        <fullName evidence="2">PA2169 family four-helix-bundle protein</fullName>
    </submittedName>
</protein>
<evidence type="ECO:0000313" key="3">
    <source>
        <dbReference type="Proteomes" id="UP000293162"/>
    </source>
</evidence>
<sequence>METEKIVREVNYIIIHNLDAQEAYTDAAGNVENDKLRNAMLDEADRRGGYARELQREIKDLGEDVADDTSMEASWRRIWLDFKGIFTTKDDMTIVEECKKADEEMVIAYDTILQIGEAFLPPRVYNIIKQQRKEIGLTYQALLKFHEVQIEHSVEHSVEK</sequence>
<dbReference type="InterPro" id="IPR011971">
    <property type="entry name" value="CHP02284"/>
</dbReference>
<dbReference type="AlphaFoldDB" id="A0A4Q5LZX2"/>
<accession>A0A4Q5LZX2</accession>